<evidence type="ECO:0000256" key="6">
    <source>
        <dbReference type="ARBA" id="ARBA00023125"/>
    </source>
</evidence>
<dbReference type="RefSeq" id="WP_161139395.1">
    <property type="nucleotide sequence ID" value="NZ_SPKJ01000009.1"/>
</dbReference>
<dbReference type="InterPro" id="IPR003738">
    <property type="entry name" value="SRAP"/>
</dbReference>
<evidence type="ECO:0000313" key="10">
    <source>
        <dbReference type="Proteomes" id="UP000773614"/>
    </source>
</evidence>
<proteinExistence type="inferred from homology"/>
<protein>
    <recommendedName>
        <fullName evidence="8">Abasic site processing protein</fullName>
        <ecNumber evidence="8">3.4.-.-</ecNumber>
    </recommendedName>
</protein>
<dbReference type="AlphaFoldDB" id="A0A964WSQ5"/>
<dbReference type="OrthoDB" id="9782620at2"/>
<gene>
    <name evidence="9" type="ORF">E4O86_04885</name>
</gene>
<evidence type="ECO:0000256" key="5">
    <source>
        <dbReference type="ARBA" id="ARBA00023124"/>
    </source>
</evidence>
<dbReference type="GO" id="GO:0008233">
    <property type="term" value="F:peptidase activity"/>
    <property type="evidence" value="ECO:0007669"/>
    <property type="project" value="UniProtKB-KW"/>
</dbReference>
<organism evidence="9 10">
    <name type="scientific">Propylenella binzhouense</name>
    <dbReference type="NCBI Taxonomy" id="2555902"/>
    <lineage>
        <taxon>Bacteria</taxon>
        <taxon>Pseudomonadati</taxon>
        <taxon>Pseudomonadota</taxon>
        <taxon>Alphaproteobacteria</taxon>
        <taxon>Hyphomicrobiales</taxon>
        <taxon>Propylenellaceae</taxon>
        <taxon>Propylenella</taxon>
    </lineage>
</organism>
<dbReference type="Proteomes" id="UP000773614">
    <property type="component" value="Unassembled WGS sequence"/>
</dbReference>
<comment type="similarity">
    <text evidence="1 8">Belongs to the SOS response-associated peptidase family.</text>
</comment>
<evidence type="ECO:0000256" key="8">
    <source>
        <dbReference type="RuleBase" id="RU364100"/>
    </source>
</evidence>
<name>A0A964WSQ5_9HYPH</name>
<evidence type="ECO:0000256" key="3">
    <source>
        <dbReference type="ARBA" id="ARBA00022763"/>
    </source>
</evidence>
<dbReference type="Pfam" id="PF02586">
    <property type="entry name" value="SRAP"/>
    <property type="match status" value="1"/>
</dbReference>
<keyword evidence="4 8" id="KW-0378">Hydrolase</keyword>
<dbReference type="Gene3D" id="3.90.1680.20">
    <property type="match status" value="2"/>
</dbReference>
<evidence type="ECO:0000313" key="9">
    <source>
        <dbReference type="EMBL" id="MYZ47045.1"/>
    </source>
</evidence>
<dbReference type="EMBL" id="SPKJ01000009">
    <property type="protein sequence ID" value="MYZ47045.1"/>
    <property type="molecule type" value="Genomic_DNA"/>
</dbReference>
<evidence type="ECO:0000256" key="7">
    <source>
        <dbReference type="ARBA" id="ARBA00023239"/>
    </source>
</evidence>
<dbReference type="GO" id="GO:0016829">
    <property type="term" value="F:lyase activity"/>
    <property type="evidence" value="ECO:0007669"/>
    <property type="project" value="UniProtKB-KW"/>
</dbReference>
<reference evidence="9" key="1">
    <citation type="submission" date="2019-03" db="EMBL/GenBank/DDBJ databases">
        <title>Afifella sp. nov., isolated from activated sludge.</title>
        <authorList>
            <person name="Li Q."/>
            <person name="Liu Y."/>
        </authorList>
    </citation>
    <scope>NUCLEOTIDE SEQUENCE</scope>
    <source>
        <strain evidence="9">L72</strain>
    </source>
</reference>
<dbReference type="GO" id="GO:0006508">
    <property type="term" value="P:proteolysis"/>
    <property type="evidence" value="ECO:0007669"/>
    <property type="project" value="UniProtKB-KW"/>
</dbReference>
<dbReference type="PANTHER" id="PTHR13604">
    <property type="entry name" value="DC12-RELATED"/>
    <property type="match status" value="1"/>
</dbReference>
<dbReference type="InterPro" id="IPR036590">
    <property type="entry name" value="SRAP-like"/>
</dbReference>
<dbReference type="EC" id="3.4.-.-" evidence="8"/>
<keyword evidence="10" id="KW-1185">Reference proteome</keyword>
<keyword evidence="6" id="KW-0238">DNA-binding</keyword>
<keyword evidence="5" id="KW-0190">Covalent protein-DNA linkage</keyword>
<accession>A0A964WSQ5</accession>
<keyword evidence="2 8" id="KW-0645">Protease</keyword>
<sequence length="218" mass="24300">MCNLYSVTKGQAAIRQFTGAMQDRTGNLPPLPGIFPDYLAPVVRALEDGERALVMMRWGMPCPPQYGGQPVTNIRNTQSSHWRRWLGPEHRCLVPATSFCEYQDAKPRKIPIWFALSPERPLFVFAGLWTRWHGARGPKSAPVEGEHLLFGFLTTEANAEVAPIHPKAMPVVLTTAEEMNVWLRAPWAEARALQRPLPDGTLAIVARGERKDEGPLAA</sequence>
<keyword evidence="7" id="KW-0456">Lyase</keyword>
<dbReference type="SUPFAM" id="SSF143081">
    <property type="entry name" value="BB1717-like"/>
    <property type="match status" value="1"/>
</dbReference>
<dbReference type="GO" id="GO:0106300">
    <property type="term" value="P:protein-DNA covalent cross-linking repair"/>
    <property type="evidence" value="ECO:0007669"/>
    <property type="project" value="InterPro"/>
</dbReference>
<evidence type="ECO:0000256" key="1">
    <source>
        <dbReference type="ARBA" id="ARBA00008136"/>
    </source>
</evidence>
<keyword evidence="3" id="KW-0227">DNA damage</keyword>
<evidence type="ECO:0000256" key="2">
    <source>
        <dbReference type="ARBA" id="ARBA00022670"/>
    </source>
</evidence>
<dbReference type="GO" id="GO:0003697">
    <property type="term" value="F:single-stranded DNA binding"/>
    <property type="evidence" value="ECO:0007669"/>
    <property type="project" value="InterPro"/>
</dbReference>
<evidence type="ECO:0000256" key="4">
    <source>
        <dbReference type="ARBA" id="ARBA00022801"/>
    </source>
</evidence>
<comment type="caution">
    <text evidence="9">The sequence shown here is derived from an EMBL/GenBank/DDBJ whole genome shotgun (WGS) entry which is preliminary data.</text>
</comment>
<dbReference type="PANTHER" id="PTHR13604:SF0">
    <property type="entry name" value="ABASIC SITE PROCESSING PROTEIN HMCES"/>
    <property type="match status" value="1"/>
</dbReference>